<dbReference type="Proteomes" id="UP000319792">
    <property type="component" value="Unassembled WGS sequence"/>
</dbReference>
<dbReference type="AlphaFoldDB" id="A0A5C5RN19"/>
<dbReference type="InterPro" id="IPR029069">
    <property type="entry name" value="HotDog_dom_sf"/>
</dbReference>
<feature type="domain" description="FAS1-like dehydratase" evidence="1">
    <location>
        <begin position="65"/>
        <end position="196"/>
    </location>
</feature>
<protein>
    <submittedName>
        <fullName evidence="2">MaoC family dehydratase</fullName>
    </submittedName>
</protein>
<accession>A0A5C5RN19</accession>
<evidence type="ECO:0000313" key="2">
    <source>
        <dbReference type="EMBL" id="TWS23984.1"/>
    </source>
</evidence>
<evidence type="ECO:0000313" key="3">
    <source>
        <dbReference type="Proteomes" id="UP000319792"/>
    </source>
</evidence>
<dbReference type="InterPro" id="IPR039569">
    <property type="entry name" value="FAS1-like_DH_region"/>
</dbReference>
<sequence length="229" mass="24716">MGCNANRRARRELDHTHSKADQALEGILGGTDKSREAAARYVGRMPNNDAAPALTPEEISERAASAVGYSYVHPDTYLVGREKVREYARASQFTAPVHFDLEAARAAGHDDLVAPPMLVSVAGVVANRALFDDSVLGYGASQLMQADESMVYHQPVLAGHELTCHVHVDKHRRVGGFDMVTIRNEMYSQDSEHLVTFSTTLIGGSPDGDDAADFGDAAEQVVMHGVINA</sequence>
<dbReference type="Pfam" id="PF13452">
    <property type="entry name" value="FAS1_DH_region"/>
    <property type="match status" value="1"/>
</dbReference>
<dbReference type="CDD" id="cd03441">
    <property type="entry name" value="R_hydratase_like"/>
    <property type="match status" value="1"/>
</dbReference>
<comment type="caution">
    <text evidence="2">The sequence shown here is derived from an EMBL/GenBank/DDBJ whole genome shotgun (WGS) entry which is preliminary data.</text>
</comment>
<gene>
    <name evidence="2" type="ORF">FK268_10065</name>
</gene>
<evidence type="ECO:0000259" key="1">
    <source>
        <dbReference type="Pfam" id="PF13452"/>
    </source>
</evidence>
<reference evidence="2 3" key="1">
    <citation type="submission" date="2019-08" db="EMBL/GenBank/DDBJ databases">
        <title>Tsukamurella conjunctivitidis sp. nov., Tsukamurella assacharolytica sp. nov. and Tsukamurella sputae sp. nov. isolated from patients with conjunctivitis, bacteraemia (lymphoma) and respiratory infection (sputum) in Hong Kong.</title>
        <authorList>
            <person name="Fok K.M.N."/>
            <person name="Fong J.Y.H."/>
        </authorList>
    </citation>
    <scope>NUCLEOTIDE SEQUENCE [LARGE SCALE GENOMIC DNA]</scope>
    <source>
        <strain evidence="2 3">HKU70</strain>
    </source>
</reference>
<proteinExistence type="predicted"/>
<name>A0A5C5RN19_9ACTN</name>
<organism evidence="2 3">
    <name type="scientific">Tsukamurella sputi</name>
    <dbReference type="NCBI Taxonomy" id="2591848"/>
    <lineage>
        <taxon>Bacteria</taxon>
        <taxon>Bacillati</taxon>
        <taxon>Actinomycetota</taxon>
        <taxon>Actinomycetes</taxon>
        <taxon>Mycobacteriales</taxon>
        <taxon>Tsukamurellaceae</taxon>
        <taxon>Tsukamurella</taxon>
    </lineage>
</organism>
<dbReference type="Gene3D" id="3.10.129.10">
    <property type="entry name" value="Hotdog Thioesterase"/>
    <property type="match status" value="1"/>
</dbReference>
<dbReference type="EMBL" id="VIGV01000003">
    <property type="protein sequence ID" value="TWS23984.1"/>
    <property type="molecule type" value="Genomic_DNA"/>
</dbReference>
<dbReference type="SUPFAM" id="SSF54637">
    <property type="entry name" value="Thioesterase/thiol ester dehydrase-isomerase"/>
    <property type="match status" value="1"/>
</dbReference>
<keyword evidence="3" id="KW-1185">Reference proteome</keyword>